<organism evidence="2 3">
    <name type="scientific">Microbacterium halimionae</name>
    <dbReference type="NCBI Taxonomy" id="1526413"/>
    <lineage>
        <taxon>Bacteria</taxon>
        <taxon>Bacillati</taxon>
        <taxon>Actinomycetota</taxon>
        <taxon>Actinomycetes</taxon>
        <taxon>Micrococcales</taxon>
        <taxon>Microbacteriaceae</taxon>
        <taxon>Microbacterium</taxon>
    </lineage>
</organism>
<dbReference type="RefSeq" id="WP_167046935.1">
    <property type="nucleotide sequence ID" value="NZ_JAAOZB010000001.1"/>
</dbReference>
<dbReference type="Proteomes" id="UP000526083">
    <property type="component" value="Unassembled WGS sequence"/>
</dbReference>
<dbReference type="PANTHER" id="PTHR46401:SF2">
    <property type="entry name" value="GLYCOSYLTRANSFERASE WBBK-RELATED"/>
    <property type="match status" value="1"/>
</dbReference>
<dbReference type="GO" id="GO:0016757">
    <property type="term" value="F:glycosyltransferase activity"/>
    <property type="evidence" value="ECO:0007669"/>
    <property type="project" value="TreeGrafter"/>
</dbReference>
<keyword evidence="1 2" id="KW-0808">Transferase</keyword>
<dbReference type="PANTHER" id="PTHR46401">
    <property type="entry name" value="GLYCOSYLTRANSFERASE WBBK-RELATED"/>
    <property type="match status" value="1"/>
</dbReference>
<evidence type="ECO:0000313" key="2">
    <source>
        <dbReference type="EMBL" id="MBA8816673.1"/>
    </source>
</evidence>
<proteinExistence type="predicted"/>
<accession>A0A7W3PLZ2</accession>
<protein>
    <submittedName>
        <fullName evidence="2">Glycosyltransferase involved in cell wall biosynthesis</fullName>
    </submittedName>
</protein>
<dbReference type="GO" id="GO:0009103">
    <property type="term" value="P:lipopolysaccharide biosynthetic process"/>
    <property type="evidence" value="ECO:0007669"/>
    <property type="project" value="TreeGrafter"/>
</dbReference>
<keyword evidence="3" id="KW-1185">Reference proteome</keyword>
<evidence type="ECO:0000256" key="1">
    <source>
        <dbReference type="ARBA" id="ARBA00022679"/>
    </source>
</evidence>
<name>A0A7W3PLZ2_9MICO</name>
<dbReference type="AlphaFoldDB" id="A0A7W3PLZ2"/>
<dbReference type="SUPFAM" id="SSF53756">
    <property type="entry name" value="UDP-Glycosyltransferase/glycogen phosphorylase"/>
    <property type="match status" value="1"/>
</dbReference>
<dbReference type="Pfam" id="PF13692">
    <property type="entry name" value="Glyco_trans_1_4"/>
    <property type="match status" value="1"/>
</dbReference>
<dbReference type="Gene3D" id="3.40.50.2000">
    <property type="entry name" value="Glycogen Phosphorylase B"/>
    <property type="match status" value="1"/>
</dbReference>
<evidence type="ECO:0000313" key="3">
    <source>
        <dbReference type="Proteomes" id="UP000526083"/>
    </source>
</evidence>
<reference evidence="2 3" key="1">
    <citation type="submission" date="2020-07" db="EMBL/GenBank/DDBJ databases">
        <title>Sequencing the genomes of 1000 actinobacteria strains.</title>
        <authorList>
            <person name="Klenk H.-P."/>
        </authorList>
    </citation>
    <scope>NUCLEOTIDE SEQUENCE [LARGE SCALE GENOMIC DNA]</scope>
    <source>
        <strain evidence="2 3">DSM 27576</strain>
    </source>
</reference>
<dbReference type="EMBL" id="JACGWY010000002">
    <property type="protein sequence ID" value="MBA8816673.1"/>
    <property type="molecule type" value="Genomic_DNA"/>
</dbReference>
<sequence>MKSGPQVLVFPSWRENPYLNLLGLAPRSSGYHFLAATQYESLLGEAKRLESGDVLHMHWTSPLLQGALTNDEAIRRVREFAKLLPALRKREVNIVWTIHNRLPHEVVHRESEVALYRILAEEAHAIHIMNPVTPSVLSDICTLPAEKVRIIPHSTYDGIYSAAPDRELARESFGLRPEDFAVLFLGQIRPYKGVQTLIRAVSKLDGPGISPVLMLAGAVKETTADEVREMIPPDMRTVLHLNFVEDGDLARWLAAADVAAFPYTAILNSGSVHLAATYRLPVILPGEDHLRAMFEDENWVRFFDQTNPEDSIAEILRGTDELRSIDEAEFSSFVRDRSPWEISKEYLALLDSLAPPPRRF</sequence>
<comment type="caution">
    <text evidence="2">The sequence shown here is derived from an EMBL/GenBank/DDBJ whole genome shotgun (WGS) entry which is preliminary data.</text>
</comment>
<gene>
    <name evidence="2" type="ORF">FHX48_001746</name>
</gene>